<evidence type="ECO:0000313" key="4">
    <source>
        <dbReference type="Proteomes" id="UP000581769"/>
    </source>
</evidence>
<evidence type="ECO:0000313" key="3">
    <source>
        <dbReference type="EMBL" id="MBB4684321.1"/>
    </source>
</evidence>
<dbReference type="RefSeq" id="WP_246458813.1">
    <property type="nucleotide sequence ID" value="NZ_JACHMG010000001.1"/>
</dbReference>
<feature type="compositionally biased region" description="Basic and acidic residues" evidence="1">
    <location>
        <begin position="188"/>
        <end position="197"/>
    </location>
</feature>
<feature type="domain" description="Mycothiol-dependent maleylpyruvate isomerase metal-binding" evidence="2">
    <location>
        <begin position="9"/>
        <end position="132"/>
    </location>
</feature>
<gene>
    <name evidence="3" type="ORF">BJY18_001806</name>
</gene>
<feature type="region of interest" description="Disordered" evidence="1">
    <location>
        <begin position="188"/>
        <end position="215"/>
    </location>
</feature>
<protein>
    <recommendedName>
        <fullName evidence="2">Mycothiol-dependent maleylpyruvate isomerase metal-binding domain-containing protein</fullName>
    </recommendedName>
</protein>
<sequence>MTVAPGDLDEAIECVAATLAPHTGGDWTGRAGALDWSCRTTAEHLGDTLLSYAAQVVSGPADHYVRFLATAEADASAAELLEFALTGGRLLAAAVRAAGPGARAYHPSGRSDPAGFAAMGCAELLLHGEDLAQGQETVLDPPREVCARVAARLFPEQEPAADGWDSLRWCTGRIALPGRPRRDAWRWRGEPLEDHRRTTGSATRETLEDGSGTRP</sequence>
<dbReference type="EMBL" id="JACHMG010000001">
    <property type="protein sequence ID" value="MBB4684321.1"/>
    <property type="molecule type" value="Genomic_DNA"/>
</dbReference>
<evidence type="ECO:0000256" key="1">
    <source>
        <dbReference type="SAM" id="MobiDB-lite"/>
    </source>
</evidence>
<organism evidence="3 4">
    <name type="scientific">Amycolatopsis jiangsuensis</name>
    <dbReference type="NCBI Taxonomy" id="1181879"/>
    <lineage>
        <taxon>Bacteria</taxon>
        <taxon>Bacillati</taxon>
        <taxon>Actinomycetota</taxon>
        <taxon>Actinomycetes</taxon>
        <taxon>Pseudonocardiales</taxon>
        <taxon>Pseudonocardiaceae</taxon>
        <taxon>Amycolatopsis</taxon>
    </lineage>
</organism>
<dbReference type="Pfam" id="PF11716">
    <property type="entry name" value="MDMPI_N"/>
    <property type="match status" value="1"/>
</dbReference>
<name>A0A840IPB7_9PSEU</name>
<reference evidence="3 4" key="1">
    <citation type="submission" date="2020-08" db="EMBL/GenBank/DDBJ databases">
        <title>Sequencing the genomes of 1000 actinobacteria strains.</title>
        <authorList>
            <person name="Klenk H.-P."/>
        </authorList>
    </citation>
    <scope>NUCLEOTIDE SEQUENCE [LARGE SCALE GENOMIC DNA]</scope>
    <source>
        <strain evidence="3 4">DSM 45859</strain>
    </source>
</reference>
<keyword evidence="4" id="KW-1185">Reference proteome</keyword>
<dbReference type="Proteomes" id="UP000581769">
    <property type="component" value="Unassembled WGS sequence"/>
</dbReference>
<proteinExistence type="predicted"/>
<dbReference type="InterPro" id="IPR034660">
    <property type="entry name" value="DinB/YfiT-like"/>
</dbReference>
<dbReference type="AlphaFoldDB" id="A0A840IPB7"/>
<dbReference type="GO" id="GO:0046872">
    <property type="term" value="F:metal ion binding"/>
    <property type="evidence" value="ECO:0007669"/>
    <property type="project" value="InterPro"/>
</dbReference>
<accession>A0A840IPB7</accession>
<evidence type="ECO:0000259" key="2">
    <source>
        <dbReference type="Pfam" id="PF11716"/>
    </source>
</evidence>
<dbReference type="SUPFAM" id="SSF109854">
    <property type="entry name" value="DinB/YfiT-like putative metalloenzymes"/>
    <property type="match status" value="1"/>
</dbReference>
<dbReference type="InterPro" id="IPR024344">
    <property type="entry name" value="MDMPI_metal-binding"/>
</dbReference>
<comment type="caution">
    <text evidence="3">The sequence shown here is derived from an EMBL/GenBank/DDBJ whole genome shotgun (WGS) entry which is preliminary data.</text>
</comment>